<evidence type="ECO:0000313" key="2">
    <source>
        <dbReference type="Proteomes" id="UP001241656"/>
    </source>
</evidence>
<keyword evidence="2" id="KW-1185">Reference proteome</keyword>
<reference evidence="1 2" key="1">
    <citation type="submission" date="2023-05" db="EMBL/GenBank/DDBJ databases">
        <title>Genomic insight into Chryseobacterium sp. wdc7 isolated forest soil (Gotjawal).</title>
        <authorList>
            <person name="Park S.-J."/>
        </authorList>
    </citation>
    <scope>NUCLEOTIDE SEQUENCE [LARGE SCALE GENOMIC DNA]</scope>
    <source>
        <strain evidence="2">wdc7</strain>
    </source>
</reference>
<dbReference type="Proteomes" id="UP001241656">
    <property type="component" value="Chromosome"/>
</dbReference>
<gene>
    <name evidence="1" type="ORF">QGN23_01135</name>
</gene>
<dbReference type="EMBL" id="CP124855">
    <property type="protein sequence ID" value="WHF51896.1"/>
    <property type="molecule type" value="Genomic_DNA"/>
</dbReference>
<dbReference type="RefSeq" id="WP_282905208.1">
    <property type="nucleotide sequence ID" value="NZ_CP124855.1"/>
</dbReference>
<sequence length="64" mass="7125">MTNFGIIDGLNPQGVPKLGIDILKKAELKELSPNFLFRLQKAPTKINKKLSKNIEFIELIQGGC</sequence>
<evidence type="ECO:0000313" key="1">
    <source>
        <dbReference type="EMBL" id="WHF51896.1"/>
    </source>
</evidence>
<name>A0ABY8RD41_9FLAO</name>
<organism evidence="1 2">
    <name type="scientific">Chryseobacterium gotjawalense</name>
    <dbReference type="NCBI Taxonomy" id="3042315"/>
    <lineage>
        <taxon>Bacteria</taxon>
        <taxon>Pseudomonadati</taxon>
        <taxon>Bacteroidota</taxon>
        <taxon>Flavobacteriia</taxon>
        <taxon>Flavobacteriales</taxon>
        <taxon>Weeksellaceae</taxon>
        <taxon>Chryseobacterium group</taxon>
        <taxon>Chryseobacterium</taxon>
    </lineage>
</organism>
<protein>
    <submittedName>
        <fullName evidence="1">Uncharacterized protein</fullName>
    </submittedName>
</protein>
<accession>A0ABY8RD41</accession>
<proteinExistence type="predicted"/>